<keyword evidence="5" id="KW-0133">Cell shape</keyword>
<dbReference type="OrthoDB" id="2678464at2"/>
<proteinExistence type="inferred from homology"/>
<keyword evidence="10" id="KW-1185">Reference proteome</keyword>
<keyword evidence="4 8" id="KW-0812">Transmembrane</keyword>
<sequence length="176" mass="19912">MSMRINWAILLGLVLVILENTVVPWLIPSGWSDRLLPHLTFILTIFVAGYAGRHPAFLFGLGFGLLQDMLAYGYLIGPYGFGMGLIGYFAGLLSEYKSYTIGLFSWVILVFGMILDSIVYWIYNLFRLTNLQFAHVFYWQVAPTALLQLLIALLMYVPVRRYLVKALPSTGEDSSE</sequence>
<keyword evidence="7 8" id="KW-0472">Membrane</keyword>
<evidence type="ECO:0000256" key="5">
    <source>
        <dbReference type="ARBA" id="ARBA00022960"/>
    </source>
</evidence>
<evidence type="ECO:0000313" key="9">
    <source>
        <dbReference type="EMBL" id="RED87733.1"/>
    </source>
</evidence>
<evidence type="ECO:0000256" key="3">
    <source>
        <dbReference type="ARBA" id="ARBA00022475"/>
    </source>
</evidence>
<keyword evidence="3" id="KW-1003">Cell membrane</keyword>
<dbReference type="NCBIfam" id="TIGR03426">
    <property type="entry name" value="shape_MreD"/>
    <property type="match status" value="1"/>
</dbReference>
<protein>
    <submittedName>
        <fullName evidence="9">Rod shape-determining protein MreD</fullName>
    </submittedName>
</protein>
<evidence type="ECO:0000256" key="8">
    <source>
        <dbReference type="SAM" id="Phobius"/>
    </source>
</evidence>
<reference evidence="9 10" key="1">
    <citation type="submission" date="2018-07" db="EMBL/GenBank/DDBJ databases">
        <title>Genomic Encyclopedia of Type Strains, Phase III (KMG-III): the genomes of soil and plant-associated and newly described type strains.</title>
        <authorList>
            <person name="Whitman W."/>
        </authorList>
    </citation>
    <scope>NUCLEOTIDE SEQUENCE [LARGE SCALE GENOMIC DNA]</scope>
    <source>
        <strain evidence="9 10">CECT 7287</strain>
    </source>
</reference>
<evidence type="ECO:0000256" key="2">
    <source>
        <dbReference type="ARBA" id="ARBA00007776"/>
    </source>
</evidence>
<dbReference type="GO" id="GO:0005886">
    <property type="term" value="C:plasma membrane"/>
    <property type="evidence" value="ECO:0007669"/>
    <property type="project" value="UniProtKB-SubCell"/>
</dbReference>
<evidence type="ECO:0000313" key="10">
    <source>
        <dbReference type="Proteomes" id="UP000256977"/>
    </source>
</evidence>
<gene>
    <name evidence="9" type="ORF">DFP98_102213</name>
</gene>
<dbReference type="Proteomes" id="UP000256977">
    <property type="component" value="Unassembled WGS sequence"/>
</dbReference>
<feature type="transmembrane region" description="Helical" evidence="8">
    <location>
        <begin position="103"/>
        <end position="123"/>
    </location>
</feature>
<accession>A0A3D9KNC1</accession>
<feature type="transmembrane region" description="Helical" evidence="8">
    <location>
        <begin position="39"/>
        <end position="65"/>
    </location>
</feature>
<dbReference type="GO" id="GO:0008360">
    <property type="term" value="P:regulation of cell shape"/>
    <property type="evidence" value="ECO:0007669"/>
    <property type="project" value="UniProtKB-KW"/>
</dbReference>
<evidence type="ECO:0000256" key="7">
    <source>
        <dbReference type="ARBA" id="ARBA00023136"/>
    </source>
</evidence>
<evidence type="ECO:0000256" key="6">
    <source>
        <dbReference type="ARBA" id="ARBA00022989"/>
    </source>
</evidence>
<comment type="subcellular location">
    <subcellularLocation>
        <location evidence="1">Cell membrane</location>
        <topology evidence="1">Multi-pass membrane protein</topology>
    </subcellularLocation>
</comment>
<dbReference type="EMBL" id="QRDZ01000002">
    <property type="protein sequence ID" value="RED87733.1"/>
    <property type="molecule type" value="Genomic_DNA"/>
</dbReference>
<comment type="similarity">
    <text evidence="2">Belongs to the MreD family.</text>
</comment>
<dbReference type="AlphaFoldDB" id="A0A3D9KNC1"/>
<feature type="transmembrane region" description="Helical" evidence="8">
    <location>
        <begin position="71"/>
        <end position="91"/>
    </location>
</feature>
<evidence type="ECO:0000256" key="1">
    <source>
        <dbReference type="ARBA" id="ARBA00004651"/>
    </source>
</evidence>
<comment type="caution">
    <text evidence="9">The sequence shown here is derived from an EMBL/GenBank/DDBJ whole genome shotgun (WGS) entry which is preliminary data.</text>
</comment>
<evidence type="ECO:0000256" key="4">
    <source>
        <dbReference type="ARBA" id="ARBA00022692"/>
    </source>
</evidence>
<dbReference type="InterPro" id="IPR007227">
    <property type="entry name" value="Cell_shape_determining_MreD"/>
</dbReference>
<feature type="transmembrane region" description="Helical" evidence="8">
    <location>
        <begin position="135"/>
        <end position="157"/>
    </location>
</feature>
<keyword evidence="6 8" id="KW-1133">Transmembrane helix</keyword>
<organism evidence="9 10">
    <name type="scientific">Cohnella phaseoli</name>
    <dbReference type="NCBI Taxonomy" id="456490"/>
    <lineage>
        <taxon>Bacteria</taxon>
        <taxon>Bacillati</taxon>
        <taxon>Bacillota</taxon>
        <taxon>Bacilli</taxon>
        <taxon>Bacillales</taxon>
        <taxon>Paenibacillaceae</taxon>
        <taxon>Cohnella</taxon>
    </lineage>
</organism>
<feature type="transmembrane region" description="Helical" evidence="8">
    <location>
        <begin position="6"/>
        <end position="27"/>
    </location>
</feature>
<name>A0A3D9KNC1_9BACL</name>
<dbReference type="Pfam" id="PF04093">
    <property type="entry name" value="MreD"/>
    <property type="match status" value="1"/>
</dbReference>